<protein>
    <submittedName>
        <fullName evidence="5">Peroxisomal membrane 11C</fullName>
    </submittedName>
</protein>
<dbReference type="Proteomes" id="UP000276133">
    <property type="component" value="Unassembled WGS sequence"/>
</dbReference>
<reference evidence="5 6" key="1">
    <citation type="journal article" date="2018" name="Sci. Rep.">
        <title>Genomic signatures of local adaptation to the degree of environmental predictability in rotifers.</title>
        <authorList>
            <person name="Franch-Gras L."/>
            <person name="Hahn C."/>
            <person name="Garcia-Roger E.M."/>
            <person name="Carmona M.J."/>
            <person name="Serra M."/>
            <person name="Gomez A."/>
        </authorList>
    </citation>
    <scope>NUCLEOTIDE SEQUENCE [LARGE SCALE GENOMIC DNA]</scope>
    <source>
        <strain evidence="5">HYR1</strain>
    </source>
</reference>
<dbReference type="InterPro" id="IPR008733">
    <property type="entry name" value="PEX11"/>
</dbReference>
<comment type="caution">
    <text evidence="5">The sequence shown here is derived from an EMBL/GenBank/DDBJ whole genome shotgun (WGS) entry which is preliminary data.</text>
</comment>
<keyword evidence="2" id="KW-0576">Peroxisome</keyword>
<dbReference type="OrthoDB" id="10005898at2759"/>
<keyword evidence="6" id="KW-1185">Reference proteome</keyword>
<evidence type="ECO:0000313" key="5">
    <source>
        <dbReference type="EMBL" id="RNA32316.1"/>
    </source>
</evidence>
<evidence type="ECO:0000256" key="1">
    <source>
        <dbReference type="ARBA" id="ARBA00023136"/>
    </source>
</evidence>
<dbReference type="STRING" id="10195.A0A3M7S938"/>
<keyword evidence="1 4" id="KW-0472">Membrane</keyword>
<dbReference type="Pfam" id="PF05648">
    <property type="entry name" value="PEX11"/>
    <property type="match status" value="1"/>
</dbReference>
<gene>
    <name evidence="5" type="ORF">BpHYR1_012247</name>
</gene>
<evidence type="ECO:0000256" key="3">
    <source>
        <dbReference type="ARBA" id="ARBA00046271"/>
    </source>
</evidence>
<evidence type="ECO:0000256" key="4">
    <source>
        <dbReference type="SAM" id="Phobius"/>
    </source>
</evidence>
<feature type="transmembrane region" description="Helical" evidence="4">
    <location>
        <begin position="20"/>
        <end position="36"/>
    </location>
</feature>
<dbReference type="EMBL" id="REGN01001817">
    <property type="protein sequence ID" value="RNA32316.1"/>
    <property type="molecule type" value="Genomic_DNA"/>
</dbReference>
<keyword evidence="4" id="KW-0812">Transmembrane</keyword>
<feature type="transmembrane region" description="Helical" evidence="4">
    <location>
        <begin position="168"/>
        <end position="188"/>
    </location>
</feature>
<accession>A0A3M7S938</accession>
<feature type="transmembrane region" description="Helical" evidence="4">
    <location>
        <begin position="240"/>
        <end position="258"/>
    </location>
</feature>
<evidence type="ECO:0000256" key="2">
    <source>
        <dbReference type="ARBA" id="ARBA00023140"/>
    </source>
</evidence>
<evidence type="ECO:0000313" key="6">
    <source>
        <dbReference type="Proteomes" id="UP000276133"/>
    </source>
</evidence>
<organism evidence="5 6">
    <name type="scientific">Brachionus plicatilis</name>
    <name type="common">Marine rotifer</name>
    <name type="synonym">Brachionus muelleri</name>
    <dbReference type="NCBI Taxonomy" id="10195"/>
    <lineage>
        <taxon>Eukaryota</taxon>
        <taxon>Metazoa</taxon>
        <taxon>Spiralia</taxon>
        <taxon>Gnathifera</taxon>
        <taxon>Rotifera</taxon>
        <taxon>Eurotatoria</taxon>
        <taxon>Monogononta</taxon>
        <taxon>Pseudotrocha</taxon>
        <taxon>Ploima</taxon>
        <taxon>Brachionidae</taxon>
        <taxon>Brachionus</taxon>
    </lineage>
</organism>
<dbReference type="GO" id="GO:0005778">
    <property type="term" value="C:peroxisomal membrane"/>
    <property type="evidence" value="ECO:0007669"/>
    <property type="project" value="UniProtKB-SubCell"/>
</dbReference>
<keyword evidence="4" id="KW-1133">Transmembrane helix</keyword>
<dbReference type="PANTHER" id="PTHR20990">
    <property type="entry name" value="PEROXISOMAL BIOGENESIS FACTOR 11"/>
    <property type="match status" value="1"/>
</dbReference>
<dbReference type="AlphaFoldDB" id="A0A3M7S938"/>
<dbReference type="PANTHER" id="PTHR20990:SF1">
    <property type="entry name" value="PEROXISOMAL MEMBRANE PROTEIN 11C"/>
    <property type="match status" value="1"/>
</dbReference>
<dbReference type="GO" id="GO:0016559">
    <property type="term" value="P:peroxisome fission"/>
    <property type="evidence" value="ECO:0007669"/>
    <property type="project" value="InterPro"/>
</dbReference>
<comment type="subcellular location">
    <subcellularLocation>
        <location evidence="3">Peroxisome membrane</location>
    </subcellularLocation>
</comment>
<proteinExistence type="predicted"/>
<name>A0A3M7S938_BRAPC</name>
<sequence>MSRVDRILAGLATYSGRDACIRITSYIFLFLYGLLIDLDQINPRNNSWLVQNLLLFFSIEKLVQVSLAFRVLAKQFATTRIIVRFFDDLPTIHQFYKHYIKTFRTQTDKNKNYIPLVNYRKMAAKNKNSPKEESKPVPAEPVNQESYLLQKLSIITDNLETYQGRDTVITLLHYIALIIADLCTYFRWARKKKLSKLFVNMFIQLSSCRVMLRIFDDFSAIREYYRFYKNEKLKKTMNPYVKWVTTINLIFWILYNPFEHLGWLGELKVIDVDHESWYFYTNIAWAGGLFTSVLLNFNVVVLYYMQMENKAKREDDKNFDSSKIISKTQMTQAAMIAFRDFLDWSIAIHFMPDGFLWSGKLHYYQVGLIGVCSSFCRVHTYVINRQ</sequence>
<feature type="transmembrane region" description="Helical" evidence="4">
    <location>
        <begin position="278"/>
        <end position="304"/>
    </location>
</feature>
<dbReference type="InterPro" id="IPR026510">
    <property type="entry name" value="PEX11C_met"/>
</dbReference>